<dbReference type="PANTHER" id="PTHR43677:SF4">
    <property type="entry name" value="QUINONE OXIDOREDUCTASE-LIKE PROTEIN 2"/>
    <property type="match status" value="1"/>
</dbReference>
<dbReference type="SUPFAM" id="SSF51735">
    <property type="entry name" value="NAD(P)-binding Rossmann-fold domains"/>
    <property type="match status" value="1"/>
</dbReference>
<evidence type="ECO:0000259" key="1">
    <source>
        <dbReference type="SMART" id="SM00829"/>
    </source>
</evidence>
<dbReference type="Gene3D" id="3.90.180.10">
    <property type="entry name" value="Medium-chain alcohol dehydrogenases, catalytic domain"/>
    <property type="match status" value="1"/>
</dbReference>
<dbReference type="PANTHER" id="PTHR43677">
    <property type="entry name" value="SHORT-CHAIN DEHYDROGENASE/REDUCTASE"/>
    <property type="match status" value="1"/>
</dbReference>
<organism evidence="2 3">
    <name type="scientific">Planosporangium thailandense</name>
    <dbReference type="NCBI Taxonomy" id="765197"/>
    <lineage>
        <taxon>Bacteria</taxon>
        <taxon>Bacillati</taxon>
        <taxon>Actinomycetota</taxon>
        <taxon>Actinomycetes</taxon>
        <taxon>Micromonosporales</taxon>
        <taxon>Micromonosporaceae</taxon>
        <taxon>Planosporangium</taxon>
    </lineage>
</organism>
<dbReference type="SUPFAM" id="SSF50129">
    <property type="entry name" value="GroES-like"/>
    <property type="match status" value="1"/>
</dbReference>
<dbReference type="InterPro" id="IPR020843">
    <property type="entry name" value="ER"/>
</dbReference>
<dbReference type="EMBL" id="JAATVY010000018">
    <property type="protein sequence ID" value="NJC72415.1"/>
    <property type="molecule type" value="Genomic_DNA"/>
</dbReference>
<dbReference type="InterPro" id="IPR036291">
    <property type="entry name" value="NAD(P)-bd_dom_sf"/>
</dbReference>
<name>A0ABX0Y4D6_9ACTN</name>
<reference evidence="2 3" key="1">
    <citation type="submission" date="2020-03" db="EMBL/GenBank/DDBJ databases">
        <title>WGS of the type strain of Planosporangium spp.</title>
        <authorList>
            <person name="Thawai C."/>
        </authorList>
    </citation>
    <scope>NUCLEOTIDE SEQUENCE [LARGE SCALE GENOMIC DNA]</scope>
    <source>
        <strain evidence="2 3">TBRC 5610</strain>
    </source>
</reference>
<dbReference type="Pfam" id="PF00107">
    <property type="entry name" value="ADH_zinc_N"/>
    <property type="match status" value="1"/>
</dbReference>
<dbReference type="InterPro" id="IPR051397">
    <property type="entry name" value="Zn-ADH-like_protein"/>
</dbReference>
<dbReference type="Gene3D" id="3.40.50.720">
    <property type="entry name" value="NAD(P)-binding Rossmann-like Domain"/>
    <property type="match status" value="1"/>
</dbReference>
<sequence>MRALIVDPDVPSALRLGEVPEPEPGPGQVVIDVACTSLNWGELNLARSGDAPPGTVLGWDAAGVVTQGAADGTGPAVGTRVVTRGPDGGWAERRAADVSELAAVPDGVDLADAAALPVAGVTALRALRAAGPILGRRVLVTSAAGGVGRFAVQLASLGGAYVIASVGSPERGMGLIELGADDVVVGVEELEDPVDVVVDNVGGRQLVDAFAALAPGGNLQSVGWTSGEPAVFPPYSTVGPARTLTSFTLGPAIADDLATLLDLVADGLLKVEIGWRGPWDRVADAAETLLARRVGGKAVLDVTTVG</sequence>
<evidence type="ECO:0000313" key="2">
    <source>
        <dbReference type="EMBL" id="NJC72415.1"/>
    </source>
</evidence>
<protein>
    <submittedName>
        <fullName evidence="2">Zinc-binding dehydrogenase</fullName>
    </submittedName>
</protein>
<gene>
    <name evidence="2" type="ORF">HC031_22230</name>
</gene>
<proteinExistence type="predicted"/>
<dbReference type="Proteomes" id="UP000722989">
    <property type="component" value="Unassembled WGS sequence"/>
</dbReference>
<keyword evidence="3" id="KW-1185">Reference proteome</keyword>
<dbReference type="InterPro" id="IPR013149">
    <property type="entry name" value="ADH-like_C"/>
</dbReference>
<dbReference type="InterPro" id="IPR013154">
    <property type="entry name" value="ADH-like_N"/>
</dbReference>
<evidence type="ECO:0000313" key="3">
    <source>
        <dbReference type="Proteomes" id="UP000722989"/>
    </source>
</evidence>
<dbReference type="InterPro" id="IPR011032">
    <property type="entry name" value="GroES-like_sf"/>
</dbReference>
<accession>A0ABX0Y4D6</accession>
<dbReference type="CDD" id="cd08270">
    <property type="entry name" value="MDR4"/>
    <property type="match status" value="1"/>
</dbReference>
<comment type="caution">
    <text evidence="2">The sequence shown here is derived from an EMBL/GenBank/DDBJ whole genome shotgun (WGS) entry which is preliminary data.</text>
</comment>
<dbReference type="SMART" id="SM00829">
    <property type="entry name" value="PKS_ER"/>
    <property type="match status" value="1"/>
</dbReference>
<dbReference type="Pfam" id="PF08240">
    <property type="entry name" value="ADH_N"/>
    <property type="match status" value="1"/>
</dbReference>
<feature type="domain" description="Enoyl reductase (ER)" evidence="1">
    <location>
        <begin position="9"/>
        <end position="300"/>
    </location>
</feature>